<dbReference type="Gene3D" id="3.30.300.30">
    <property type="match status" value="1"/>
</dbReference>
<dbReference type="STRING" id="1712654.A7C91_04870"/>
<dbReference type="FunFam" id="3.40.50.12780:FF:000001">
    <property type="entry name" value="Acetyl-coenzyme A synthetase"/>
    <property type="match status" value="1"/>
</dbReference>
<dbReference type="OrthoDB" id="371752at2157"/>
<dbReference type="InterPro" id="IPR020845">
    <property type="entry name" value="AMP-binding_CS"/>
</dbReference>
<dbReference type="Pfam" id="PF16177">
    <property type="entry name" value="ACAS_N"/>
    <property type="match status" value="1"/>
</dbReference>
<dbReference type="KEGG" id="tpie:A7C91_04870"/>
<evidence type="ECO:0000259" key="6">
    <source>
        <dbReference type="Pfam" id="PF00501"/>
    </source>
</evidence>
<dbReference type="NCBIfam" id="TIGR02188">
    <property type="entry name" value="Ac_CoA_lig_AcsA"/>
    <property type="match status" value="1"/>
</dbReference>
<dbReference type="Pfam" id="PF00501">
    <property type="entry name" value="AMP-binding"/>
    <property type="match status" value="1"/>
</dbReference>
<dbReference type="PROSITE" id="PS00455">
    <property type="entry name" value="AMP_BINDING"/>
    <property type="match status" value="1"/>
</dbReference>
<feature type="domain" description="AMP-dependent synthetase/ligase" evidence="6">
    <location>
        <begin position="80"/>
        <end position="468"/>
    </location>
</feature>
<protein>
    <recommendedName>
        <fullName evidence="5">Acetate--CoA ligase</fullName>
        <ecNumber evidence="5">6.2.1.1</ecNumber>
    </recommendedName>
</protein>
<evidence type="ECO:0000313" key="9">
    <source>
        <dbReference type="EMBL" id="ANF22577.1"/>
    </source>
</evidence>
<dbReference type="RefSeq" id="WP_068665406.1">
    <property type="nucleotide sequence ID" value="NZ_CP015520.1"/>
</dbReference>
<dbReference type="Pfam" id="PF13193">
    <property type="entry name" value="AMP-binding_C"/>
    <property type="match status" value="1"/>
</dbReference>
<dbReference type="Proteomes" id="UP000076969">
    <property type="component" value="Chromosome"/>
</dbReference>
<dbReference type="Gene3D" id="3.40.50.12780">
    <property type="entry name" value="N-terminal domain of ligase-like"/>
    <property type="match status" value="1"/>
</dbReference>
<evidence type="ECO:0000313" key="10">
    <source>
        <dbReference type="Proteomes" id="UP000076969"/>
    </source>
</evidence>
<dbReference type="AlphaFoldDB" id="A0A172WGL0"/>
<keyword evidence="4" id="KW-0067">ATP-binding</keyword>
<dbReference type="SUPFAM" id="SSF56801">
    <property type="entry name" value="Acetyl-CoA synthetase-like"/>
    <property type="match status" value="1"/>
</dbReference>
<dbReference type="CDD" id="cd05966">
    <property type="entry name" value="ACS"/>
    <property type="match status" value="1"/>
</dbReference>
<dbReference type="GeneID" id="28495502"/>
<feature type="domain" description="Acetyl-coenzyme A synthetase N-terminal" evidence="8">
    <location>
        <begin position="19"/>
        <end position="72"/>
    </location>
</feature>
<dbReference type="InterPro" id="IPR011904">
    <property type="entry name" value="Ac_CoA_lig"/>
</dbReference>
<dbReference type="EC" id="6.2.1.1" evidence="5"/>
<dbReference type="GO" id="GO:0043427">
    <property type="term" value="P:carbon fixation by 3-hydroxypropionate cycle"/>
    <property type="evidence" value="ECO:0007669"/>
    <property type="project" value="UniProtKB-ARBA"/>
</dbReference>
<dbReference type="InterPro" id="IPR000873">
    <property type="entry name" value="AMP-dep_synth/lig_dom"/>
</dbReference>
<dbReference type="InterPro" id="IPR025110">
    <property type="entry name" value="AMP-bd_C"/>
</dbReference>
<dbReference type="PANTHER" id="PTHR24095:SF232">
    <property type="entry name" value="ACETYL-COENZYME A SYNTHETASE"/>
    <property type="match status" value="1"/>
</dbReference>
<sequence length="646" mass="73327">MQVGEGFLQERYIPMQHFNELHRGSIENLEEFWAEQAKVLDWFKTWDKVLDDSKAPFFRWFVGGELNASYNALDKHIKAGRRNRAAIIWESESGETRTLTYYELYREVNRFASVLKNLGVNKGDRIVIYMPLIPEVVIAMLASARIGAIHSVVFSGFSAEALATRINDAKAKVVITADYLYRRGKALNIKEIVDKALLETPSVESVVVLKRGENGIKMVEGRDYYWHNLLEGAEKYVEPVHVKSNHPLFILYTSGTTGKPKGIVHSTGGYLVYVAKTMEWAWKIRNDDLFWNTADVGWITGHSYLVYGPLTLGLTVMMYEGALNYPKPDRPWEIIEKHGVTIFYTAPTAIRMLMRYGDEWVKKHDLSSLRLLGTVGEPINPRAWKWYYEVVGGRRCPIIDTWWQTETGGYMIYPSAGIQLPPLKPGSTTFPGLGVDADVFRQDGSQAGPNERGLLVIKKPWPGMLLGIWGNDERYIRTYWKRFSRPEEGVWIYYPADYAMKDEDGYFWVFGRADEVLNVSGHRLGTAEIEHALVLHPAVAEAAVIGRPDEVKGEVPVAFVILKEGYIPNERLKLELISYVRETLSPIAAPAEVFFVNKLPKTRSGKIMRRVLKAISTDKSLGDLSTLEDEASVDEIKAALEGFKMR</sequence>
<keyword evidence="3" id="KW-0547">Nucleotide-binding</keyword>
<organism evidence="9 10">
    <name type="scientific">Thermococcus piezophilus</name>
    <dbReference type="NCBI Taxonomy" id="1712654"/>
    <lineage>
        <taxon>Archaea</taxon>
        <taxon>Methanobacteriati</taxon>
        <taxon>Methanobacteriota</taxon>
        <taxon>Thermococci</taxon>
        <taxon>Thermococcales</taxon>
        <taxon>Thermococcaceae</taxon>
        <taxon>Thermococcus</taxon>
    </lineage>
</organism>
<accession>A0A172WGL0</accession>
<reference evidence="10" key="1">
    <citation type="journal article" date="2016" name="Syst. Appl. Microbiol.">
        <title>Thermococcus piezophilus sp. nov., a novel hyperthermophilic and piezophilic archaeon with a broad pressure range for growth, isolated from a deepest hydrothermal vent at the Mid-Cayman Rise.</title>
        <authorList>
            <person name="Dalmasso C."/>
            <person name="Oger P."/>
            <person name="Selva G."/>
            <person name="Courtine D."/>
            <person name="L'Haridon S."/>
            <person name="Garlaschelli A."/>
            <person name="Roussel E."/>
            <person name="Miyazaki J."/>
            <person name="Reveillaud J."/>
            <person name="Jebbar M."/>
            <person name="Takai K."/>
            <person name="Maignien L."/>
            <person name="Alain K."/>
        </authorList>
    </citation>
    <scope>NUCLEOTIDE SEQUENCE [LARGE SCALE GENOMIC DNA]</scope>
    <source>
        <strain evidence="10">CDGS</strain>
    </source>
</reference>
<evidence type="ECO:0000256" key="2">
    <source>
        <dbReference type="ARBA" id="ARBA00022598"/>
    </source>
</evidence>
<evidence type="ECO:0000259" key="8">
    <source>
        <dbReference type="Pfam" id="PF16177"/>
    </source>
</evidence>
<evidence type="ECO:0000256" key="3">
    <source>
        <dbReference type="ARBA" id="ARBA00022741"/>
    </source>
</evidence>
<dbReference type="GO" id="GO:0019427">
    <property type="term" value="P:acetyl-CoA biosynthetic process from acetate"/>
    <property type="evidence" value="ECO:0007669"/>
    <property type="project" value="UniProtKB-UniRule"/>
</dbReference>
<dbReference type="PANTHER" id="PTHR24095">
    <property type="entry name" value="ACETYL-COENZYME A SYNTHETASE"/>
    <property type="match status" value="1"/>
</dbReference>
<feature type="domain" description="AMP-binding enzyme C-terminal" evidence="7">
    <location>
        <begin position="528"/>
        <end position="606"/>
    </location>
</feature>
<dbReference type="GO" id="GO:0043955">
    <property type="term" value="F:3-hydroxypropionyl-CoA synthetase activity"/>
    <property type="evidence" value="ECO:0007669"/>
    <property type="project" value="UniProtKB-ARBA"/>
</dbReference>
<keyword evidence="10" id="KW-1185">Reference proteome</keyword>
<evidence type="ECO:0000256" key="4">
    <source>
        <dbReference type="ARBA" id="ARBA00022840"/>
    </source>
</evidence>
<evidence type="ECO:0000256" key="5">
    <source>
        <dbReference type="NCBIfam" id="TIGR02188"/>
    </source>
</evidence>
<dbReference type="GO" id="GO:0003987">
    <property type="term" value="F:acetate-CoA ligase activity"/>
    <property type="evidence" value="ECO:0007669"/>
    <property type="project" value="UniProtKB-UniRule"/>
</dbReference>
<dbReference type="NCBIfam" id="NF001208">
    <property type="entry name" value="PRK00174.1"/>
    <property type="match status" value="1"/>
</dbReference>
<evidence type="ECO:0000259" key="7">
    <source>
        <dbReference type="Pfam" id="PF13193"/>
    </source>
</evidence>
<gene>
    <name evidence="9" type="ORF">A7C91_04870</name>
</gene>
<evidence type="ECO:0000256" key="1">
    <source>
        <dbReference type="ARBA" id="ARBA00006432"/>
    </source>
</evidence>
<name>A0A172WGL0_9EURY</name>
<dbReference type="GO" id="GO:0005524">
    <property type="term" value="F:ATP binding"/>
    <property type="evidence" value="ECO:0007669"/>
    <property type="project" value="UniProtKB-KW"/>
</dbReference>
<dbReference type="InterPro" id="IPR042099">
    <property type="entry name" value="ANL_N_sf"/>
</dbReference>
<dbReference type="EMBL" id="CP015520">
    <property type="protein sequence ID" value="ANF22577.1"/>
    <property type="molecule type" value="Genomic_DNA"/>
</dbReference>
<proteinExistence type="inferred from homology"/>
<keyword evidence="2 9" id="KW-0436">Ligase</keyword>
<dbReference type="GO" id="GO:0016208">
    <property type="term" value="F:AMP binding"/>
    <property type="evidence" value="ECO:0007669"/>
    <property type="project" value="InterPro"/>
</dbReference>
<dbReference type="InterPro" id="IPR032387">
    <property type="entry name" value="ACAS_N"/>
</dbReference>
<dbReference type="InterPro" id="IPR045851">
    <property type="entry name" value="AMP-bd_C_sf"/>
</dbReference>
<comment type="similarity">
    <text evidence="1">Belongs to the ATP-dependent AMP-binding enzyme family.</text>
</comment>